<dbReference type="Pfam" id="PF17099">
    <property type="entry name" value="TrpP"/>
    <property type="match status" value="1"/>
</dbReference>
<evidence type="ECO:0000313" key="3">
    <source>
        <dbReference type="Proteomes" id="UP000235658"/>
    </source>
</evidence>
<dbReference type="GeneID" id="84579218"/>
<organism evidence="2 3">
    <name type="scientific">Anaerococcus hydrogenalis</name>
    <dbReference type="NCBI Taxonomy" id="33029"/>
    <lineage>
        <taxon>Bacteria</taxon>
        <taxon>Bacillati</taxon>
        <taxon>Bacillota</taxon>
        <taxon>Tissierellia</taxon>
        <taxon>Tissierellales</taxon>
        <taxon>Peptoniphilaceae</taxon>
        <taxon>Anaerococcus</taxon>
    </lineage>
</organism>
<feature type="transmembrane region" description="Helical" evidence="1">
    <location>
        <begin position="135"/>
        <end position="157"/>
    </location>
</feature>
<comment type="caution">
    <text evidence="2">The sequence shown here is derived from an EMBL/GenBank/DDBJ whole genome shotgun (WGS) entry which is preliminary data.</text>
</comment>
<evidence type="ECO:0000313" key="2">
    <source>
        <dbReference type="EMBL" id="PMC80818.1"/>
    </source>
</evidence>
<feature type="transmembrane region" description="Helical" evidence="1">
    <location>
        <begin position="105"/>
        <end position="129"/>
    </location>
</feature>
<gene>
    <name evidence="2" type="ORF">CJ192_08475</name>
</gene>
<keyword evidence="1" id="KW-0472">Membrane</keyword>
<dbReference type="RefSeq" id="WP_004812835.1">
    <property type="nucleotide sequence ID" value="NZ_CABKPG010000043.1"/>
</dbReference>
<keyword evidence="1" id="KW-0812">Transmembrane</keyword>
<sequence>MKTRTITQASFLLAIGTILHLIPGFVGMVKPDFMLVCVFTIIILNKDLKTALLVGVAGGILAGITTNAPGGFLPNFVDKIISSLFVYVAVKFLEKINMENIFTIGSLYFLGTSISGLVFLSLMNLAGALPEGMGLGLMFVSLVIPTAGVNIFVGLFFDKIMNMYNRKLAMTIG</sequence>
<dbReference type="AlphaFoldDB" id="A0A2N6UGU0"/>
<protein>
    <submittedName>
        <fullName evidence="2">Tryptophan transporter</fullName>
    </submittedName>
</protein>
<accession>A0A2N6UGU0</accession>
<feature type="transmembrane region" description="Helical" evidence="1">
    <location>
        <begin position="50"/>
        <end position="70"/>
    </location>
</feature>
<reference evidence="2 3" key="1">
    <citation type="submission" date="2017-09" db="EMBL/GenBank/DDBJ databases">
        <title>Bacterial strain isolated from the female urinary microbiota.</title>
        <authorList>
            <person name="Thomas-White K."/>
            <person name="Kumar N."/>
            <person name="Forster S."/>
            <person name="Putonti C."/>
            <person name="Lawley T."/>
            <person name="Wolfe A.J."/>
        </authorList>
    </citation>
    <scope>NUCLEOTIDE SEQUENCE [LARGE SCALE GENOMIC DNA]</scope>
    <source>
        <strain evidence="2 3">UMB0204</strain>
    </source>
</reference>
<proteinExistence type="predicted"/>
<keyword evidence="1" id="KW-1133">Transmembrane helix</keyword>
<dbReference type="EMBL" id="PNHP01000007">
    <property type="protein sequence ID" value="PMC80818.1"/>
    <property type="molecule type" value="Genomic_DNA"/>
</dbReference>
<name>A0A2N6UGU0_9FIRM</name>
<dbReference type="Proteomes" id="UP000235658">
    <property type="component" value="Unassembled WGS sequence"/>
</dbReference>
<evidence type="ECO:0000256" key="1">
    <source>
        <dbReference type="SAM" id="Phobius"/>
    </source>
</evidence>
<dbReference type="InterPro" id="IPR031360">
    <property type="entry name" value="TrpP"/>
</dbReference>
<feature type="transmembrane region" description="Helical" evidence="1">
    <location>
        <begin position="6"/>
        <end position="29"/>
    </location>
</feature>